<gene>
    <name evidence="1" type="ORF">ATY37_06140</name>
</gene>
<dbReference type="Proteomes" id="UP000075346">
    <property type="component" value="Unassembled WGS sequence"/>
</dbReference>
<sequence>MGAMLVLDSDKVSLVCQTYTKWRDKLLPIIKKTAEKNRHPFAENVDRALLESKAFLFLSEDGFVALQPFDGDKVCVLFAYSFTQGATAKYQPEIEVLSRKIGAKSIVFHTALNGAFIKLVQRLGYRKIAQQEHVSTWQKELD</sequence>
<reference evidence="2" key="1">
    <citation type="submission" date="2015-12" db="EMBL/GenBank/DDBJ databases">
        <authorList>
            <person name="Shamseldin A."/>
            <person name="Moawad H."/>
            <person name="Abd El-Rahim W.M."/>
            <person name="Sadowsky M.J."/>
        </authorList>
    </citation>
    <scope>NUCLEOTIDE SEQUENCE [LARGE SCALE GENOMIC DNA]</scope>
    <source>
        <strain evidence="2">2538-88</strain>
    </source>
</reference>
<evidence type="ECO:0000313" key="1">
    <source>
        <dbReference type="EMBL" id="KYN82300.1"/>
    </source>
</evidence>
<proteinExistence type="predicted"/>
<evidence type="ECO:0000313" key="2">
    <source>
        <dbReference type="Proteomes" id="UP000075346"/>
    </source>
</evidence>
<comment type="caution">
    <text evidence="1">The sequence shown here is derived from an EMBL/GenBank/DDBJ whole genome shotgun (WGS) entry which is preliminary data.</text>
</comment>
<organism evidence="1 2">
    <name type="scientific">Vibrio cidicii</name>
    <dbReference type="NCBI Taxonomy" id="1763883"/>
    <lineage>
        <taxon>Bacteria</taxon>
        <taxon>Pseudomonadati</taxon>
        <taxon>Pseudomonadota</taxon>
        <taxon>Gammaproteobacteria</taxon>
        <taxon>Vibrionales</taxon>
        <taxon>Vibrionaceae</taxon>
        <taxon>Vibrio</taxon>
    </lineage>
</organism>
<name>A0A151KTK4_9VIBR</name>
<accession>A0A151KTK4</accession>
<dbReference type="AlphaFoldDB" id="A0A151KTK4"/>
<dbReference type="EMBL" id="LOBR01000104">
    <property type="protein sequence ID" value="KYN82300.1"/>
    <property type="molecule type" value="Genomic_DNA"/>
</dbReference>
<protein>
    <submittedName>
        <fullName evidence="1">Uncharacterized protein</fullName>
    </submittedName>
</protein>